<protein>
    <submittedName>
        <fullName evidence="2">DUF2846 domain-containing protein</fullName>
    </submittedName>
</protein>
<evidence type="ECO:0000313" key="3">
    <source>
        <dbReference type="Proteomes" id="UP001606305"/>
    </source>
</evidence>
<organism evidence="2 3">
    <name type="scientific">Pelomonas nitida</name>
    <dbReference type="NCBI Taxonomy" id="3299027"/>
    <lineage>
        <taxon>Bacteria</taxon>
        <taxon>Pseudomonadati</taxon>
        <taxon>Pseudomonadota</taxon>
        <taxon>Betaproteobacteria</taxon>
        <taxon>Burkholderiales</taxon>
        <taxon>Sphaerotilaceae</taxon>
        <taxon>Roseateles</taxon>
    </lineage>
</organism>
<dbReference type="InterPro" id="IPR022548">
    <property type="entry name" value="DUF2846"/>
</dbReference>
<sequence length="119" mass="12881">MSKTIPTLKAGEGRVYFFRSDSMMGAALQPDIRLNKEVVGASKPGGFFYVDRPAGSFSAATATETEKTLSFTLDAGETKYVRTSPSFGVLVGRIVLELEDPKKAQAEIESLSFVPLVKK</sequence>
<keyword evidence="3" id="KW-1185">Reference proteome</keyword>
<dbReference type="Proteomes" id="UP001606305">
    <property type="component" value="Unassembled WGS sequence"/>
</dbReference>
<proteinExistence type="predicted"/>
<accession>A0ABW7GB42</accession>
<dbReference type="Pfam" id="PF11008">
    <property type="entry name" value="DUF2846"/>
    <property type="match status" value="1"/>
</dbReference>
<reference evidence="2 3" key="1">
    <citation type="submission" date="2024-09" db="EMBL/GenBank/DDBJ databases">
        <title>Novel species of the genus Pelomonas and Roseateles isolated from streams.</title>
        <authorList>
            <person name="Lu H."/>
        </authorList>
    </citation>
    <scope>NUCLEOTIDE SEQUENCE [LARGE SCALE GENOMIC DNA]</scope>
    <source>
        <strain evidence="2 3">BYS96W</strain>
    </source>
</reference>
<dbReference type="RefSeq" id="WP_394490700.1">
    <property type="nucleotide sequence ID" value="NZ_JBIGIA010000018.1"/>
</dbReference>
<comment type="caution">
    <text evidence="2">The sequence shown here is derived from an EMBL/GenBank/DDBJ whole genome shotgun (WGS) entry which is preliminary data.</text>
</comment>
<gene>
    <name evidence="2" type="ORF">ACG00X_19770</name>
</gene>
<evidence type="ECO:0000313" key="2">
    <source>
        <dbReference type="EMBL" id="MFG6459077.1"/>
    </source>
</evidence>
<feature type="domain" description="DUF2846" evidence="1">
    <location>
        <begin position="10"/>
        <end position="88"/>
    </location>
</feature>
<evidence type="ECO:0000259" key="1">
    <source>
        <dbReference type="Pfam" id="PF11008"/>
    </source>
</evidence>
<name>A0ABW7GB42_9BURK</name>
<dbReference type="EMBL" id="JBIGIA010000018">
    <property type="protein sequence ID" value="MFG6459077.1"/>
    <property type="molecule type" value="Genomic_DNA"/>
</dbReference>